<comment type="caution">
    <text evidence="2">The sequence shown here is derived from an EMBL/GenBank/DDBJ whole genome shotgun (WGS) entry which is preliminary data.</text>
</comment>
<evidence type="ECO:0000313" key="2">
    <source>
        <dbReference type="EMBL" id="KAJ1609309.1"/>
    </source>
</evidence>
<accession>A0A9D5DGR6</accession>
<organism evidence="2">
    <name type="scientific">Cryptosporidium canis</name>
    <dbReference type="NCBI Taxonomy" id="195482"/>
    <lineage>
        <taxon>Eukaryota</taxon>
        <taxon>Sar</taxon>
        <taxon>Alveolata</taxon>
        <taxon>Apicomplexa</taxon>
        <taxon>Conoidasida</taxon>
        <taxon>Coccidia</taxon>
        <taxon>Eucoccidiorida</taxon>
        <taxon>Eimeriorina</taxon>
        <taxon>Cryptosporidiidae</taxon>
        <taxon>Cryptosporidium</taxon>
    </lineage>
</organism>
<evidence type="ECO:0000256" key="1">
    <source>
        <dbReference type="SAM" id="Phobius"/>
    </source>
</evidence>
<keyword evidence="1" id="KW-0472">Membrane</keyword>
<protein>
    <submittedName>
        <fullName evidence="2">Transmembrane domain-containing protein</fullName>
    </submittedName>
</protein>
<reference evidence="2" key="1">
    <citation type="submission" date="2022-10" db="EMBL/GenBank/DDBJ databases">
        <title>Adaptive evolution leads to modifications in subtelomeric GC content in a zoonotic Cryptosporidium species.</title>
        <authorList>
            <person name="Li J."/>
            <person name="Feng Y."/>
            <person name="Xiao L."/>
        </authorList>
    </citation>
    <scope>NUCLEOTIDE SEQUENCE</scope>
    <source>
        <strain evidence="2">33844</strain>
    </source>
</reference>
<keyword evidence="1 2" id="KW-0812">Transmembrane</keyword>
<name>A0A9D5DGR6_9CRYT</name>
<dbReference type="AlphaFoldDB" id="A0A9D5DGR6"/>
<feature type="transmembrane region" description="Helical" evidence="1">
    <location>
        <begin position="75"/>
        <end position="98"/>
    </location>
</feature>
<feature type="transmembrane region" description="Helical" evidence="1">
    <location>
        <begin position="163"/>
        <end position="187"/>
    </location>
</feature>
<dbReference type="OrthoDB" id="343533at2759"/>
<feature type="transmembrane region" description="Helical" evidence="1">
    <location>
        <begin position="199"/>
        <end position="219"/>
    </location>
</feature>
<sequence length="239" mass="27205">MVIYILCGSVDDGINKDFVLITPALITSGISYDYRDALLSSEKKDCVRATIFIIFWSFIISVLYIFNFVQYKNSWIILTCLIFCTTTFVSCKMVYYFSFLGIDKKKIKPLEISAISLFNISKIGIPAGILVHTWRMSKLLPTRDYKMFLLDLTKCDNRSAIQILISSIISFGVVIPIQAIAIPNISFLEYTLYSTFPSIVFSNNYARIGFAIAVVIALYKRQLTYKNIQEAEIHLVSIN</sequence>
<dbReference type="Proteomes" id="UP001067231">
    <property type="component" value="Unassembled WGS sequence"/>
</dbReference>
<keyword evidence="1" id="KW-1133">Transmembrane helix</keyword>
<feature type="transmembrane region" description="Helical" evidence="1">
    <location>
        <begin position="49"/>
        <end position="69"/>
    </location>
</feature>
<proteinExistence type="predicted"/>
<dbReference type="EMBL" id="JAPCXC010000035">
    <property type="protein sequence ID" value="KAJ1609309.1"/>
    <property type="molecule type" value="Genomic_DNA"/>
</dbReference>
<gene>
    <name evidence="2" type="ORF">OJ253_1595</name>
</gene>